<dbReference type="RefSeq" id="WP_316025483.1">
    <property type="nucleotide sequence ID" value="NZ_JAWDIO010000002.1"/>
</dbReference>
<dbReference type="Proteomes" id="UP001247805">
    <property type="component" value="Unassembled WGS sequence"/>
</dbReference>
<reference evidence="2 3" key="1">
    <citation type="submission" date="2023-10" db="EMBL/GenBank/DDBJ databases">
        <title>Glaciecola aquimarina strain GGW-M5 nov., isolated from a coastal seawater.</title>
        <authorList>
            <person name="Bayburt H."/>
            <person name="Kim J.M."/>
            <person name="Choi B.J."/>
            <person name="Jeon C.O."/>
        </authorList>
    </citation>
    <scope>NUCLEOTIDE SEQUENCE [LARGE SCALE GENOMIC DNA]</scope>
    <source>
        <strain evidence="2 3">KCTC 32108</strain>
    </source>
</reference>
<dbReference type="Pfam" id="PF06629">
    <property type="entry name" value="MipA"/>
    <property type="match status" value="1"/>
</dbReference>
<gene>
    <name evidence="2" type="ORF">RS130_07770</name>
</gene>
<sequence>MSRVSLFVLSILWCGSTFAQEDIKLEEDLRPVWEVGAFAAAFNNPAYPAAGQNETNVIATPYGIYRGKVLRVGDGSIVRAVAIDKSWYELDVSMAASFGSDSNDNDTRHGMPDLDFIFEVGPQLKMRIADFEFAEHGRSELFFNLQARAAFSTDFSGINHRGYVFQPQLSYVQKGWLSEKTALSIRLSPSWATEDLQDYFYQVDTDYVTAERGSYDAKGGYMGTNLGISVSFEATNDIRVFVGGGMTFHSGAANINSPIFVDKSTYGLGVGMVWRILESKELVSGR</sequence>
<accession>A0ABU3SV22</accession>
<name>A0ABU3SV22_9ALTE</name>
<comment type="caution">
    <text evidence="2">The sequence shown here is derived from an EMBL/GenBank/DDBJ whole genome shotgun (WGS) entry which is preliminary data.</text>
</comment>
<proteinExistence type="predicted"/>
<protein>
    <submittedName>
        <fullName evidence="2">MipA/OmpV family protein</fullName>
    </submittedName>
</protein>
<organism evidence="2 3">
    <name type="scientific">Paraglaciecola aquimarina</name>
    <dbReference type="NCBI Taxonomy" id="1235557"/>
    <lineage>
        <taxon>Bacteria</taxon>
        <taxon>Pseudomonadati</taxon>
        <taxon>Pseudomonadota</taxon>
        <taxon>Gammaproteobacteria</taxon>
        <taxon>Alteromonadales</taxon>
        <taxon>Alteromonadaceae</taxon>
        <taxon>Paraglaciecola</taxon>
    </lineage>
</organism>
<evidence type="ECO:0000313" key="2">
    <source>
        <dbReference type="EMBL" id="MDU0353838.1"/>
    </source>
</evidence>
<keyword evidence="1" id="KW-0732">Signal</keyword>
<evidence type="ECO:0000313" key="3">
    <source>
        <dbReference type="Proteomes" id="UP001247805"/>
    </source>
</evidence>
<feature type="signal peptide" evidence="1">
    <location>
        <begin position="1"/>
        <end position="19"/>
    </location>
</feature>
<dbReference type="InterPro" id="IPR010583">
    <property type="entry name" value="MipA"/>
</dbReference>
<dbReference type="EMBL" id="JAWDIO010000002">
    <property type="protein sequence ID" value="MDU0353838.1"/>
    <property type="molecule type" value="Genomic_DNA"/>
</dbReference>
<evidence type="ECO:0000256" key="1">
    <source>
        <dbReference type="SAM" id="SignalP"/>
    </source>
</evidence>
<feature type="chain" id="PRO_5046629382" evidence="1">
    <location>
        <begin position="20"/>
        <end position="286"/>
    </location>
</feature>
<keyword evidence="3" id="KW-1185">Reference proteome</keyword>